<comment type="caution">
    <text evidence="1">The sequence shown here is derived from an EMBL/GenBank/DDBJ whole genome shotgun (WGS) entry which is preliminary data.</text>
</comment>
<proteinExistence type="predicted"/>
<protein>
    <submittedName>
        <fullName evidence="1">Uncharacterized protein</fullName>
    </submittedName>
</protein>
<name>A0ACB9DGE0_ARCLA</name>
<organism evidence="1 2">
    <name type="scientific">Arctium lappa</name>
    <name type="common">Greater burdock</name>
    <name type="synonym">Lappa major</name>
    <dbReference type="NCBI Taxonomy" id="4217"/>
    <lineage>
        <taxon>Eukaryota</taxon>
        <taxon>Viridiplantae</taxon>
        <taxon>Streptophyta</taxon>
        <taxon>Embryophyta</taxon>
        <taxon>Tracheophyta</taxon>
        <taxon>Spermatophyta</taxon>
        <taxon>Magnoliopsida</taxon>
        <taxon>eudicotyledons</taxon>
        <taxon>Gunneridae</taxon>
        <taxon>Pentapetalae</taxon>
        <taxon>asterids</taxon>
        <taxon>campanulids</taxon>
        <taxon>Asterales</taxon>
        <taxon>Asteraceae</taxon>
        <taxon>Carduoideae</taxon>
        <taxon>Cardueae</taxon>
        <taxon>Arctiinae</taxon>
        <taxon>Arctium</taxon>
    </lineage>
</organism>
<dbReference type="EMBL" id="CM042049">
    <property type="protein sequence ID" value="KAI3745627.1"/>
    <property type="molecule type" value="Genomic_DNA"/>
</dbReference>
<keyword evidence="2" id="KW-1185">Reference proteome</keyword>
<reference evidence="1 2" key="2">
    <citation type="journal article" date="2022" name="Mol. Ecol. Resour.">
        <title>The genomes of chicory, endive, great burdock and yacon provide insights into Asteraceae paleo-polyploidization history and plant inulin production.</title>
        <authorList>
            <person name="Fan W."/>
            <person name="Wang S."/>
            <person name="Wang H."/>
            <person name="Wang A."/>
            <person name="Jiang F."/>
            <person name="Liu H."/>
            <person name="Zhao H."/>
            <person name="Xu D."/>
            <person name="Zhang Y."/>
        </authorList>
    </citation>
    <scope>NUCLEOTIDE SEQUENCE [LARGE SCALE GENOMIC DNA]</scope>
    <source>
        <strain evidence="2">cv. Niubang</strain>
    </source>
</reference>
<reference evidence="2" key="1">
    <citation type="journal article" date="2022" name="Mol. Ecol. Resour.">
        <title>The genomes of chicory, endive, great burdock and yacon provide insights into Asteraceae palaeo-polyploidization history and plant inulin production.</title>
        <authorList>
            <person name="Fan W."/>
            <person name="Wang S."/>
            <person name="Wang H."/>
            <person name="Wang A."/>
            <person name="Jiang F."/>
            <person name="Liu H."/>
            <person name="Zhao H."/>
            <person name="Xu D."/>
            <person name="Zhang Y."/>
        </authorList>
    </citation>
    <scope>NUCLEOTIDE SEQUENCE [LARGE SCALE GENOMIC DNA]</scope>
    <source>
        <strain evidence="2">cv. Niubang</strain>
    </source>
</reference>
<evidence type="ECO:0000313" key="2">
    <source>
        <dbReference type="Proteomes" id="UP001055879"/>
    </source>
</evidence>
<sequence length="180" mass="20617">MAVEAVVSVVLQKLTEMLKGQSLTQNKFIIYEVQEIMKSLNSMRDLMTSTKEISPQDEEYLNVVYNVEDTIEKFIVIKFQLKRKKITAVGNHKYIKGCSSNSETQETNTGSYTEELTFSYSCNEEEMQIVGIKERFQKMSSFSYKEEELGIFGLKEDVEILVKQLTTNSERFVSIVSQGG</sequence>
<accession>A0ACB9DGE0</accession>
<dbReference type="Proteomes" id="UP001055879">
    <property type="component" value="Linkage Group LG03"/>
</dbReference>
<gene>
    <name evidence="1" type="ORF">L6452_08028</name>
</gene>
<evidence type="ECO:0000313" key="1">
    <source>
        <dbReference type="EMBL" id="KAI3745627.1"/>
    </source>
</evidence>